<organism evidence="9 10">
    <name type="scientific">Parageobacillus caldoxylosilyticus NBRC 107762</name>
    <dbReference type="NCBI Taxonomy" id="1220594"/>
    <lineage>
        <taxon>Bacteria</taxon>
        <taxon>Bacillati</taxon>
        <taxon>Bacillota</taxon>
        <taxon>Bacilli</taxon>
        <taxon>Bacillales</taxon>
        <taxon>Anoxybacillaceae</taxon>
        <taxon>Saccharococcus</taxon>
    </lineage>
</organism>
<dbReference type="InterPro" id="IPR031314">
    <property type="entry name" value="DNK_dom"/>
</dbReference>
<accession>A0A023DK39</accession>
<dbReference type="GeneID" id="301192863"/>
<dbReference type="SUPFAM" id="SSF52540">
    <property type="entry name" value="P-loop containing nucleoside triphosphate hydrolases"/>
    <property type="match status" value="1"/>
</dbReference>
<evidence type="ECO:0000256" key="5">
    <source>
        <dbReference type="ARBA" id="ARBA00022840"/>
    </source>
</evidence>
<protein>
    <submittedName>
        <fullName evidence="9">Deoxyguanosine kinase</fullName>
    </submittedName>
</protein>
<dbReference type="FunFam" id="3.40.50.300:FF:000659">
    <property type="entry name" value="Deoxyguanosine kinase"/>
    <property type="match status" value="1"/>
</dbReference>
<sequence length="211" mass="25009">MRNVPFVAVEGPIGVGKTSLAAAIAKQFHYHLVKEIVEENPFLGKFYENMEEWSFQTEMFFLCHRYKQLEEIHCRFLQQKIPVVADYHMIKNLIFAKRTLKNHHYQKYAKIYDILTDGLPQPNIIIYLHASLDTLLTRIQQRGRDFEKNIDPLYLQQLCTDYEETFSLFERKHPHIPVLRFNGDQLDFVQRKEDLHYILEQINHAVKGASS</sequence>
<dbReference type="InterPro" id="IPR002624">
    <property type="entry name" value="DCK/DGK"/>
</dbReference>
<dbReference type="OrthoDB" id="9776634at2"/>
<name>A0A023DK39_9BACL</name>
<dbReference type="PANTHER" id="PTHR10513">
    <property type="entry name" value="DEOXYNUCLEOSIDE KINASE"/>
    <property type="match status" value="1"/>
</dbReference>
<evidence type="ECO:0000256" key="2">
    <source>
        <dbReference type="ARBA" id="ARBA00022679"/>
    </source>
</evidence>
<keyword evidence="4 9" id="KW-0418">Kinase</keyword>
<keyword evidence="3 7" id="KW-0547">Nucleotide-binding</keyword>
<dbReference type="EMBL" id="BAWO01000079">
    <property type="protein sequence ID" value="GAJ41608.1"/>
    <property type="molecule type" value="Genomic_DNA"/>
</dbReference>
<keyword evidence="2" id="KW-0808">Transferase</keyword>
<evidence type="ECO:0000313" key="10">
    <source>
        <dbReference type="Proteomes" id="UP000023561"/>
    </source>
</evidence>
<feature type="binding site" evidence="7">
    <location>
        <begin position="11"/>
        <end position="19"/>
    </location>
    <ligand>
        <name>ATP</name>
        <dbReference type="ChEBI" id="CHEBI:30616"/>
    </ligand>
</feature>
<feature type="domain" description="Deoxynucleoside kinase" evidence="8">
    <location>
        <begin position="8"/>
        <end position="206"/>
    </location>
</feature>
<dbReference type="GO" id="GO:0005737">
    <property type="term" value="C:cytoplasm"/>
    <property type="evidence" value="ECO:0007669"/>
    <property type="project" value="TreeGrafter"/>
</dbReference>
<dbReference type="GO" id="GO:0005524">
    <property type="term" value="F:ATP binding"/>
    <property type="evidence" value="ECO:0007669"/>
    <property type="project" value="UniProtKB-KW"/>
</dbReference>
<evidence type="ECO:0000256" key="1">
    <source>
        <dbReference type="ARBA" id="ARBA00007420"/>
    </source>
</evidence>
<evidence type="ECO:0000259" key="8">
    <source>
        <dbReference type="Pfam" id="PF01712"/>
    </source>
</evidence>
<feature type="binding site" evidence="7">
    <location>
        <begin position="186"/>
        <end position="188"/>
    </location>
    <ligand>
        <name>ATP</name>
        <dbReference type="ChEBI" id="CHEBI:30616"/>
    </ligand>
</feature>
<dbReference type="GO" id="GO:0019136">
    <property type="term" value="F:deoxynucleoside kinase activity"/>
    <property type="evidence" value="ECO:0007669"/>
    <property type="project" value="InterPro"/>
</dbReference>
<proteinExistence type="inferred from homology"/>
<dbReference type="Gene3D" id="3.40.50.300">
    <property type="entry name" value="P-loop containing nucleotide triphosphate hydrolases"/>
    <property type="match status" value="1"/>
</dbReference>
<dbReference type="InterPro" id="IPR027417">
    <property type="entry name" value="P-loop_NTPase"/>
</dbReference>
<dbReference type="PIRSF" id="PIRSF000705">
    <property type="entry name" value="DNK"/>
    <property type="match status" value="1"/>
</dbReference>
<evidence type="ECO:0000313" key="9">
    <source>
        <dbReference type="EMBL" id="GAJ41608.1"/>
    </source>
</evidence>
<dbReference type="RefSeq" id="WP_042411982.1">
    <property type="nucleotide sequence ID" value="NZ_BAWO01000079.1"/>
</dbReference>
<dbReference type="AlphaFoldDB" id="A0A023DK39"/>
<evidence type="ECO:0000256" key="6">
    <source>
        <dbReference type="PIRSR" id="PIRSR000705-1"/>
    </source>
</evidence>
<reference evidence="9 10" key="1">
    <citation type="submission" date="2014-04" db="EMBL/GenBank/DDBJ databases">
        <title>Whole genome shotgun sequence of Geobacillus caldoxylosilyticus NBRC 107762.</title>
        <authorList>
            <person name="Hosoyama A."/>
            <person name="Hosoyama Y."/>
            <person name="Katano-Makiyama Y."/>
            <person name="Tsuchikane K."/>
            <person name="Ohji S."/>
            <person name="Ichikawa N."/>
            <person name="Yamazoe A."/>
            <person name="Fujita N."/>
        </authorList>
    </citation>
    <scope>NUCLEOTIDE SEQUENCE [LARGE SCALE GENOMIC DNA]</scope>
    <source>
        <strain evidence="9 10">NBRC 107762</strain>
    </source>
</reference>
<gene>
    <name evidence="9" type="primary">dgk</name>
    <name evidence="9" type="ORF">GCA01S_079_00080</name>
</gene>
<dbReference type="Pfam" id="PF01712">
    <property type="entry name" value="dNK"/>
    <property type="match status" value="1"/>
</dbReference>
<comment type="caution">
    <text evidence="9">The sequence shown here is derived from an EMBL/GenBank/DDBJ whole genome shotgun (WGS) entry which is preliminary data.</text>
</comment>
<evidence type="ECO:0000256" key="7">
    <source>
        <dbReference type="PIRSR" id="PIRSR000705-3"/>
    </source>
</evidence>
<feature type="active site" description="Proton acceptor" evidence="6">
    <location>
        <position position="86"/>
    </location>
</feature>
<dbReference type="CDD" id="cd01673">
    <property type="entry name" value="dNK"/>
    <property type="match status" value="1"/>
</dbReference>
<keyword evidence="10" id="KW-1185">Reference proteome</keyword>
<evidence type="ECO:0000256" key="3">
    <source>
        <dbReference type="ARBA" id="ARBA00022741"/>
    </source>
</evidence>
<dbReference type="PANTHER" id="PTHR10513:SF46">
    <property type="entry name" value="DEOXYGUANOSINE KINASE"/>
    <property type="match status" value="1"/>
</dbReference>
<feature type="binding site" evidence="7">
    <location>
        <begin position="138"/>
        <end position="142"/>
    </location>
    <ligand>
        <name>ATP</name>
        <dbReference type="ChEBI" id="CHEBI:30616"/>
    </ligand>
</feature>
<keyword evidence="5 7" id="KW-0067">ATP-binding</keyword>
<dbReference type="Proteomes" id="UP000023561">
    <property type="component" value="Unassembled WGS sequence"/>
</dbReference>
<evidence type="ECO:0000256" key="4">
    <source>
        <dbReference type="ARBA" id="ARBA00022777"/>
    </source>
</evidence>
<dbReference type="InterPro" id="IPR050566">
    <property type="entry name" value="Deoxyribonucleoside_kinase"/>
</dbReference>
<comment type="similarity">
    <text evidence="1">Belongs to the DCK/DGK family.</text>
</comment>